<dbReference type="CDD" id="cd09725">
    <property type="entry name" value="Cas2_I_II_III"/>
    <property type="match status" value="1"/>
</dbReference>
<gene>
    <name evidence="9" type="primary">cas2</name>
    <name evidence="11" type="ordered locus">ANT_24590</name>
</gene>
<feature type="binding site" evidence="9">
    <location>
        <position position="13"/>
    </location>
    <ligand>
        <name>Mg(2+)</name>
        <dbReference type="ChEBI" id="CHEBI:18420"/>
        <note>catalytic</note>
    </ligand>
</feature>
<dbReference type="EMBL" id="AP012029">
    <property type="protein sequence ID" value="BAJ64485.1"/>
    <property type="molecule type" value="Genomic_DNA"/>
</dbReference>
<evidence type="ECO:0000256" key="10">
    <source>
        <dbReference type="PIRNR" id="PIRNR032582"/>
    </source>
</evidence>
<dbReference type="GO" id="GO:0046872">
    <property type="term" value="F:metal ion binding"/>
    <property type="evidence" value="ECO:0007669"/>
    <property type="project" value="UniProtKB-UniRule"/>
</dbReference>
<reference evidence="11 12" key="1">
    <citation type="submission" date="2010-12" db="EMBL/GenBank/DDBJ databases">
        <title>Whole genome sequence of Anaerolinea thermophila UNI-1.</title>
        <authorList>
            <person name="Narita-Yamada S."/>
            <person name="Kishi E."/>
            <person name="Watanabe Y."/>
            <person name="Takasaki K."/>
            <person name="Ankai A."/>
            <person name="Oguchi A."/>
            <person name="Fukui S."/>
            <person name="Takahashi M."/>
            <person name="Yashiro I."/>
            <person name="Hosoyama A."/>
            <person name="Sekiguchi Y."/>
            <person name="Hanada S."/>
            <person name="Fujita N."/>
        </authorList>
    </citation>
    <scope>NUCLEOTIDE SEQUENCE [LARGE SCALE GENOMIC DNA]</scope>
    <source>
        <strain evidence="12">DSM 14523 / JCM 11388 / NBRC 100420 / UNI-1</strain>
    </source>
</reference>
<dbReference type="KEGG" id="atm:ANT_24590"/>
<dbReference type="PANTHER" id="PTHR34405:SF3">
    <property type="entry name" value="CRISPR-ASSOCIATED ENDORIBONUCLEASE CAS2 3"/>
    <property type="match status" value="1"/>
</dbReference>
<dbReference type="InterPro" id="IPR021127">
    <property type="entry name" value="CRISPR_associated_Cas2"/>
</dbReference>
<dbReference type="GO" id="GO:0051607">
    <property type="term" value="P:defense response to virus"/>
    <property type="evidence" value="ECO:0007669"/>
    <property type="project" value="UniProtKB-UniRule"/>
</dbReference>
<dbReference type="RefSeq" id="WP_013560840.1">
    <property type="nucleotide sequence ID" value="NC_014960.1"/>
</dbReference>
<dbReference type="EC" id="3.1.-.-" evidence="9"/>
<dbReference type="eggNOG" id="COG1343">
    <property type="taxonomic scope" value="Bacteria"/>
</dbReference>
<evidence type="ECO:0000256" key="7">
    <source>
        <dbReference type="ARBA" id="ARBA00022842"/>
    </source>
</evidence>
<protein>
    <recommendedName>
        <fullName evidence="9">CRISPR-associated endoribonuclease Cas2</fullName>
        <ecNumber evidence="9">3.1.-.-</ecNumber>
    </recommendedName>
</protein>
<proteinExistence type="inferred from homology"/>
<evidence type="ECO:0000313" key="11">
    <source>
        <dbReference type="EMBL" id="BAJ64485.1"/>
    </source>
</evidence>
<keyword evidence="6 9" id="KW-0378">Hydrolase</keyword>
<keyword evidence="5 9" id="KW-0255">Endonuclease</keyword>
<keyword evidence="8 9" id="KW-0051">Antiviral defense</keyword>
<keyword evidence="12" id="KW-1185">Reference proteome</keyword>
<dbReference type="PANTHER" id="PTHR34405">
    <property type="entry name" value="CRISPR-ASSOCIATED ENDORIBONUCLEASE CAS2"/>
    <property type="match status" value="1"/>
</dbReference>
<evidence type="ECO:0000256" key="6">
    <source>
        <dbReference type="ARBA" id="ARBA00022801"/>
    </source>
</evidence>
<comment type="subunit">
    <text evidence="9">Homodimer, forms a heterotetramer with a Cas1 homodimer.</text>
</comment>
<dbReference type="NCBIfam" id="TIGR01573">
    <property type="entry name" value="cas2"/>
    <property type="match status" value="1"/>
</dbReference>
<keyword evidence="4 9" id="KW-0479">Metal-binding</keyword>
<evidence type="ECO:0000256" key="9">
    <source>
        <dbReference type="HAMAP-Rule" id="MF_01471"/>
    </source>
</evidence>
<dbReference type="InterPro" id="IPR019199">
    <property type="entry name" value="Virulence_VapD/CRISPR_Cas2"/>
</dbReference>
<evidence type="ECO:0000256" key="1">
    <source>
        <dbReference type="ARBA" id="ARBA00001946"/>
    </source>
</evidence>
<dbReference type="AlphaFoldDB" id="E8MZD7"/>
<evidence type="ECO:0000256" key="4">
    <source>
        <dbReference type="ARBA" id="ARBA00022723"/>
    </source>
</evidence>
<name>E8MZD7_ANATU</name>
<comment type="function">
    <text evidence="9">CRISPR (clustered regularly interspaced short palindromic repeat), is an adaptive immune system that provides protection against mobile genetic elements (viruses, transposable elements and conjugative plasmids). CRISPR clusters contain sequences complementary to antecedent mobile elements and target invading nucleic acids. CRISPR clusters are transcribed and processed into CRISPR RNA (crRNA). Functions as a ssRNA-specific endoribonuclease. Involved in the integration of spacer DNA into the CRISPR cassette.</text>
</comment>
<sequence length="96" mass="11122">MNDGRSFYVLAYDISDDRRRLKLARLMESLGVRVQGSVFEAYLTATELERLLRRCSKILKKEEDSLRIYRLCTACRENIRTEGKGKITPPPQVTVI</sequence>
<accession>E8MZD7</accession>
<dbReference type="Gene3D" id="3.30.70.240">
    <property type="match status" value="1"/>
</dbReference>
<evidence type="ECO:0000256" key="2">
    <source>
        <dbReference type="ARBA" id="ARBA00009959"/>
    </source>
</evidence>
<dbReference type="GO" id="GO:0016787">
    <property type="term" value="F:hydrolase activity"/>
    <property type="evidence" value="ECO:0007669"/>
    <property type="project" value="UniProtKB-KW"/>
</dbReference>
<organism evidence="11 12">
    <name type="scientific">Anaerolinea thermophila (strain DSM 14523 / JCM 11388 / NBRC 100420 / UNI-1)</name>
    <dbReference type="NCBI Taxonomy" id="926569"/>
    <lineage>
        <taxon>Bacteria</taxon>
        <taxon>Bacillati</taxon>
        <taxon>Chloroflexota</taxon>
        <taxon>Anaerolineae</taxon>
        <taxon>Anaerolineales</taxon>
        <taxon>Anaerolineaceae</taxon>
        <taxon>Anaerolinea</taxon>
    </lineage>
</organism>
<dbReference type="HAMAP" id="MF_01471">
    <property type="entry name" value="Cas2"/>
    <property type="match status" value="1"/>
</dbReference>
<evidence type="ECO:0000256" key="3">
    <source>
        <dbReference type="ARBA" id="ARBA00022722"/>
    </source>
</evidence>
<evidence type="ECO:0000313" key="12">
    <source>
        <dbReference type="Proteomes" id="UP000008922"/>
    </source>
</evidence>
<dbReference type="HOGENOM" id="CLU_161124_3_0_0"/>
<comment type="similarity">
    <text evidence="2 9 10">Belongs to the CRISPR-associated endoribonuclease Cas2 protein family.</text>
</comment>
<evidence type="ECO:0000256" key="5">
    <source>
        <dbReference type="ARBA" id="ARBA00022759"/>
    </source>
</evidence>
<dbReference type="STRING" id="926569.ANT_24590"/>
<dbReference type="OrthoDB" id="9798176at2"/>
<dbReference type="PIRSF" id="PIRSF032582">
    <property type="entry name" value="Cas2"/>
    <property type="match status" value="1"/>
</dbReference>
<keyword evidence="3 9" id="KW-0540">Nuclease</keyword>
<dbReference type="GO" id="GO:0004521">
    <property type="term" value="F:RNA endonuclease activity"/>
    <property type="evidence" value="ECO:0007669"/>
    <property type="project" value="UniProtKB-UniRule"/>
</dbReference>
<dbReference type="Proteomes" id="UP000008922">
    <property type="component" value="Chromosome"/>
</dbReference>
<keyword evidence="7 9" id="KW-0460">Magnesium</keyword>
<dbReference type="Pfam" id="PF09827">
    <property type="entry name" value="CRISPR_Cas2"/>
    <property type="match status" value="1"/>
</dbReference>
<dbReference type="InParanoid" id="E8MZD7"/>
<evidence type="ECO:0000256" key="8">
    <source>
        <dbReference type="ARBA" id="ARBA00023118"/>
    </source>
</evidence>
<dbReference type="GO" id="GO:0043571">
    <property type="term" value="P:maintenance of CRISPR repeat elements"/>
    <property type="evidence" value="ECO:0007669"/>
    <property type="project" value="UniProtKB-UniRule"/>
</dbReference>
<dbReference type="SUPFAM" id="SSF143430">
    <property type="entry name" value="TTP0101/SSO1404-like"/>
    <property type="match status" value="1"/>
</dbReference>
<comment type="cofactor">
    <cofactor evidence="1 9">
        <name>Mg(2+)</name>
        <dbReference type="ChEBI" id="CHEBI:18420"/>
    </cofactor>
</comment>